<dbReference type="InParanoid" id="A0A0D2JVP8"/>
<dbReference type="PATRIC" id="fig|1429043.3.peg.2496"/>
<evidence type="ECO:0000259" key="1">
    <source>
        <dbReference type="PROSITE" id="PS50991"/>
    </source>
</evidence>
<dbReference type="PANTHER" id="PTHR43778">
    <property type="entry name" value="PYRUVATE CARBOXYLASE"/>
    <property type="match status" value="1"/>
</dbReference>
<dbReference type="InterPro" id="IPR013785">
    <property type="entry name" value="Aldolase_TIM"/>
</dbReference>
<dbReference type="Gene3D" id="3.20.20.70">
    <property type="entry name" value="Aldolase class I"/>
    <property type="match status" value="1"/>
</dbReference>
<dbReference type="InterPro" id="IPR000891">
    <property type="entry name" value="PYR_CT"/>
</dbReference>
<protein>
    <submittedName>
        <fullName evidence="2">Carboxylase</fullName>
    </submittedName>
</protein>
<dbReference type="Pfam" id="PF02436">
    <property type="entry name" value="PYC_OADA"/>
    <property type="match status" value="1"/>
</dbReference>
<dbReference type="CDD" id="cd07937">
    <property type="entry name" value="DRE_TIM_PC_TC_5S"/>
    <property type="match status" value="1"/>
</dbReference>
<dbReference type="STRING" id="1429043.X474_11740"/>
<feature type="domain" description="Pyruvate carboxyltransferase" evidence="1">
    <location>
        <begin position="13"/>
        <end position="279"/>
    </location>
</feature>
<dbReference type="AlphaFoldDB" id="A0A0D2JVP8"/>
<organism evidence="2 3">
    <name type="scientific">Dethiosulfatarculus sandiegensis</name>
    <dbReference type="NCBI Taxonomy" id="1429043"/>
    <lineage>
        <taxon>Bacteria</taxon>
        <taxon>Pseudomonadati</taxon>
        <taxon>Thermodesulfobacteriota</taxon>
        <taxon>Desulfarculia</taxon>
        <taxon>Desulfarculales</taxon>
        <taxon>Desulfarculaceae</taxon>
        <taxon>Dethiosulfatarculus</taxon>
    </lineage>
</organism>
<dbReference type="NCBIfam" id="NF006761">
    <property type="entry name" value="PRK09282.1"/>
    <property type="match status" value="1"/>
</dbReference>
<proteinExistence type="predicted"/>
<dbReference type="Pfam" id="PF00682">
    <property type="entry name" value="HMGL-like"/>
    <property type="match status" value="1"/>
</dbReference>
<dbReference type="OrthoDB" id="9769961at2"/>
<comment type="caution">
    <text evidence="2">The sequence shown here is derived from an EMBL/GenBank/DDBJ whole genome shotgun (WGS) entry which is preliminary data.</text>
</comment>
<dbReference type="PANTHER" id="PTHR43778:SF2">
    <property type="entry name" value="PYRUVATE CARBOXYLASE, MITOCHONDRIAL"/>
    <property type="match status" value="1"/>
</dbReference>
<reference evidence="2 3" key="1">
    <citation type="submission" date="2013-11" db="EMBL/GenBank/DDBJ databases">
        <title>Metagenomic analysis of a methanogenic consortium involved in long chain n-alkane degradation.</title>
        <authorList>
            <person name="Davidova I.A."/>
            <person name="Callaghan A.V."/>
            <person name="Wawrik B."/>
            <person name="Pruitt S."/>
            <person name="Marks C."/>
            <person name="Duncan K.E."/>
            <person name="Suflita J.M."/>
        </authorList>
    </citation>
    <scope>NUCLEOTIDE SEQUENCE [LARGE SCALE GENOMIC DNA]</scope>
    <source>
        <strain evidence="2 3">SPR</strain>
    </source>
</reference>
<dbReference type="InterPro" id="IPR055268">
    <property type="entry name" value="PCB-like"/>
</dbReference>
<evidence type="ECO:0000313" key="2">
    <source>
        <dbReference type="EMBL" id="KIX13660.1"/>
    </source>
</evidence>
<sequence length="498" mass="55449">MSNDLWNGNTAPLKIQDLTLRDGHQSLFATRMRTEDMVPIAEQLDEAGFWALEVWGGATFDSMSRFLGEDPWERPRILRKYAKNTPFSMLLRGQNLVGYRNYADDVAREFVDKSCEAGINVFRVFDALNDYRNFETVVERIKANGQHFQGTICYSLTERKLGGEVFSLAYYLDKARQLVEMGADTICVKDMAGLIAPYDAYTLIKALKEKVDLPLHLHTHYTSGMASMSCLKAAEAGVDIIDCCLAPFALRTSHPAVEPMIVAMEGTPRDTGMDLKAMLTMGEHLEKIAPKYRDYMATNRMATIDTGVLVHQVPGGMISNLVSQLKQAGALDRLPEVYAEVAQARKDLGTPPLVTPTSQIVGVQSVLNVLFGRYKMVTNQVKDLVYGLYGKTPTKPDPEVRAKCLRGYSRGTEPFDGRPADVLEPEMEAAKKRVADIPGSDDWDVMTSAIYDVTGTQFVKIKRGVEEMPAEMKGKTLEDVAAEDKAMDDCMKEYKKGK</sequence>
<gene>
    <name evidence="2" type="ORF">X474_11740</name>
</gene>
<dbReference type="SUPFAM" id="SSF89000">
    <property type="entry name" value="post-HMGL domain-like"/>
    <property type="match status" value="1"/>
</dbReference>
<dbReference type="GO" id="GO:0004736">
    <property type="term" value="F:pyruvate carboxylase activity"/>
    <property type="evidence" value="ECO:0007669"/>
    <property type="project" value="TreeGrafter"/>
</dbReference>
<dbReference type="GO" id="GO:0005737">
    <property type="term" value="C:cytoplasm"/>
    <property type="evidence" value="ECO:0007669"/>
    <property type="project" value="TreeGrafter"/>
</dbReference>
<dbReference type="InterPro" id="IPR003379">
    <property type="entry name" value="Carboxylase_cons_dom"/>
</dbReference>
<dbReference type="PROSITE" id="PS50991">
    <property type="entry name" value="PYR_CT"/>
    <property type="match status" value="1"/>
</dbReference>
<keyword evidence="3" id="KW-1185">Reference proteome</keyword>
<dbReference type="GO" id="GO:0006094">
    <property type="term" value="P:gluconeogenesis"/>
    <property type="evidence" value="ECO:0007669"/>
    <property type="project" value="TreeGrafter"/>
</dbReference>
<dbReference type="RefSeq" id="WP_044348746.1">
    <property type="nucleotide sequence ID" value="NZ_AZAC01000014.1"/>
</dbReference>
<dbReference type="Proteomes" id="UP000032233">
    <property type="component" value="Unassembled WGS sequence"/>
</dbReference>
<dbReference type="EMBL" id="AZAC01000014">
    <property type="protein sequence ID" value="KIX13660.1"/>
    <property type="molecule type" value="Genomic_DNA"/>
</dbReference>
<name>A0A0D2JVP8_9BACT</name>
<dbReference type="SUPFAM" id="SSF51569">
    <property type="entry name" value="Aldolase"/>
    <property type="match status" value="1"/>
</dbReference>
<evidence type="ECO:0000313" key="3">
    <source>
        <dbReference type="Proteomes" id="UP000032233"/>
    </source>
</evidence>
<accession>A0A0D2JVP8</accession>